<dbReference type="PANTHER" id="PTHR42861">
    <property type="entry name" value="CALCIUM-TRANSPORTING ATPASE"/>
    <property type="match status" value="1"/>
</dbReference>
<proteinExistence type="predicted"/>
<gene>
    <name evidence="11" type="ORF">TMUPMC115_2048</name>
</gene>
<evidence type="ECO:0000256" key="6">
    <source>
        <dbReference type="ARBA" id="ARBA00022842"/>
    </source>
</evidence>
<keyword evidence="8" id="KW-1133">Transmembrane helix</keyword>
<evidence type="ECO:0000256" key="1">
    <source>
        <dbReference type="ARBA" id="ARBA00004127"/>
    </source>
</evidence>
<keyword evidence="2" id="KW-0597">Phosphoprotein</keyword>
<dbReference type="SUPFAM" id="SSF81653">
    <property type="entry name" value="Calcium ATPase, transduction domain A"/>
    <property type="match status" value="1"/>
</dbReference>
<evidence type="ECO:0000313" key="12">
    <source>
        <dbReference type="Proteomes" id="UP000029380"/>
    </source>
</evidence>
<dbReference type="PATRIC" id="fig|1302649.3.peg.2045"/>
<dbReference type="Proteomes" id="UP000029380">
    <property type="component" value="Unassembled WGS sequence"/>
</dbReference>
<keyword evidence="4" id="KW-0547">Nucleotide-binding</keyword>
<sequence>MSAPVATVIRENEKKTVPARELVPGDIVFLEAGDYIPADGRILENGSLQVNEGMLTGESEVVDKTEAVIEQEAALGDRTNLVFSSSLVTNGRATFVVTATGTKSEIGKNC</sequence>
<evidence type="ECO:0000256" key="4">
    <source>
        <dbReference type="ARBA" id="ARBA00022741"/>
    </source>
</evidence>
<keyword evidence="7" id="KW-1278">Translocase</keyword>
<comment type="subcellular location">
    <subcellularLocation>
        <location evidence="1">Endomembrane system</location>
        <topology evidence="1">Multi-pass membrane protein</topology>
    </subcellularLocation>
</comment>
<keyword evidence="9" id="KW-0472">Membrane</keyword>
<organism evidence="11 12">
    <name type="scientific">Tetragenococcus muriaticus PMC-11-5</name>
    <dbReference type="NCBI Taxonomy" id="1302649"/>
    <lineage>
        <taxon>Bacteria</taxon>
        <taxon>Bacillati</taxon>
        <taxon>Bacillota</taxon>
        <taxon>Bacilli</taxon>
        <taxon>Lactobacillales</taxon>
        <taxon>Enterococcaceae</taxon>
        <taxon>Tetragenococcus</taxon>
    </lineage>
</organism>
<name>A0A091C268_9ENTE</name>
<feature type="domain" description="P-type ATPase A" evidence="10">
    <location>
        <begin position="2"/>
        <end position="108"/>
    </location>
</feature>
<dbReference type="InterPro" id="IPR059000">
    <property type="entry name" value="ATPase_P-type_domA"/>
</dbReference>
<keyword evidence="3" id="KW-0812">Transmembrane</keyword>
<evidence type="ECO:0000256" key="5">
    <source>
        <dbReference type="ARBA" id="ARBA00022840"/>
    </source>
</evidence>
<evidence type="ECO:0000313" key="11">
    <source>
        <dbReference type="EMBL" id="KFN90162.1"/>
    </source>
</evidence>
<keyword evidence="5" id="KW-0067">ATP-binding</keyword>
<protein>
    <submittedName>
        <fullName evidence="11">Cation-transporting ATPase</fullName>
    </submittedName>
</protein>
<dbReference type="EMBL" id="JPVU01000226">
    <property type="protein sequence ID" value="KFN90162.1"/>
    <property type="molecule type" value="Genomic_DNA"/>
</dbReference>
<dbReference type="AlphaFoldDB" id="A0A091C268"/>
<dbReference type="InterPro" id="IPR008250">
    <property type="entry name" value="ATPase_P-typ_transduc_dom_A_sf"/>
</dbReference>
<comment type="caution">
    <text evidence="11">The sequence shown here is derived from an EMBL/GenBank/DDBJ whole genome shotgun (WGS) entry which is preliminary data.</text>
</comment>
<accession>A0A091C268</accession>
<dbReference type="GO" id="GO:0012505">
    <property type="term" value="C:endomembrane system"/>
    <property type="evidence" value="ECO:0007669"/>
    <property type="project" value="UniProtKB-SubCell"/>
</dbReference>
<evidence type="ECO:0000256" key="9">
    <source>
        <dbReference type="ARBA" id="ARBA00023136"/>
    </source>
</evidence>
<evidence type="ECO:0000256" key="2">
    <source>
        <dbReference type="ARBA" id="ARBA00022553"/>
    </source>
</evidence>
<evidence type="ECO:0000256" key="7">
    <source>
        <dbReference type="ARBA" id="ARBA00022967"/>
    </source>
</evidence>
<reference evidence="11 12" key="1">
    <citation type="submission" date="2014-08" db="EMBL/GenBank/DDBJ databases">
        <title>Genome sequence of Tetragenococcus muriaticus.</title>
        <authorList>
            <person name="Chuea-nongthon C."/>
            <person name="Rodtong S."/>
            <person name="Yongsawatdigul J."/>
            <person name="Steele J.L."/>
            <person name="Liu X.-y."/>
            <person name="Speers J."/>
            <person name="Glasner J.D."/>
            <person name="Neeno-Eckwall E.C."/>
        </authorList>
    </citation>
    <scope>NUCLEOTIDE SEQUENCE [LARGE SCALE GENOMIC DNA]</scope>
    <source>
        <strain evidence="11 12">PMC-11-5</strain>
    </source>
</reference>
<evidence type="ECO:0000256" key="3">
    <source>
        <dbReference type="ARBA" id="ARBA00022692"/>
    </source>
</evidence>
<evidence type="ECO:0000256" key="8">
    <source>
        <dbReference type="ARBA" id="ARBA00022989"/>
    </source>
</evidence>
<dbReference type="Pfam" id="PF00122">
    <property type="entry name" value="E1-E2_ATPase"/>
    <property type="match status" value="1"/>
</dbReference>
<dbReference type="Gene3D" id="2.70.150.10">
    <property type="entry name" value="Calcium-transporting ATPase, cytoplasmic transduction domain A"/>
    <property type="match status" value="1"/>
</dbReference>
<evidence type="ECO:0000259" key="10">
    <source>
        <dbReference type="Pfam" id="PF00122"/>
    </source>
</evidence>
<dbReference type="GO" id="GO:0005524">
    <property type="term" value="F:ATP binding"/>
    <property type="evidence" value="ECO:0007669"/>
    <property type="project" value="UniProtKB-KW"/>
</dbReference>
<keyword evidence="6" id="KW-0460">Magnesium</keyword>
<dbReference type="FunFam" id="2.70.150.10:FF:000160">
    <property type="entry name" value="Sarcoplasmic/endoplasmic reticulum calcium ATPase 1"/>
    <property type="match status" value="1"/>
</dbReference>